<sequence length="125" mass="14521">MRRAGVEECDIPLLHPNPPKCVKENAALIEHSNSCVNNNSDNWHMCPVLHVTWRYTMHNPTTLQVSLVLRKHTGTYSDISIGRVCQQTYRVRAELCYMQPIQKMEHGRRTQQRPHLPTEPFETMA</sequence>
<evidence type="ECO:0000313" key="2">
    <source>
        <dbReference type="EMBL" id="KAJ8892773.1"/>
    </source>
</evidence>
<evidence type="ECO:0000313" key="3">
    <source>
        <dbReference type="Proteomes" id="UP001159363"/>
    </source>
</evidence>
<keyword evidence="3" id="KW-1185">Reference proteome</keyword>
<accession>A0ABQ9I800</accession>
<proteinExistence type="predicted"/>
<dbReference type="Proteomes" id="UP001159363">
    <property type="component" value="Chromosome 2"/>
</dbReference>
<comment type="caution">
    <text evidence="2">The sequence shown here is derived from an EMBL/GenBank/DDBJ whole genome shotgun (WGS) entry which is preliminary data.</text>
</comment>
<name>A0ABQ9I800_9NEOP</name>
<feature type="region of interest" description="Disordered" evidence="1">
    <location>
        <begin position="106"/>
        <end position="125"/>
    </location>
</feature>
<organism evidence="2 3">
    <name type="scientific">Dryococelus australis</name>
    <dbReference type="NCBI Taxonomy" id="614101"/>
    <lineage>
        <taxon>Eukaryota</taxon>
        <taxon>Metazoa</taxon>
        <taxon>Ecdysozoa</taxon>
        <taxon>Arthropoda</taxon>
        <taxon>Hexapoda</taxon>
        <taxon>Insecta</taxon>
        <taxon>Pterygota</taxon>
        <taxon>Neoptera</taxon>
        <taxon>Polyneoptera</taxon>
        <taxon>Phasmatodea</taxon>
        <taxon>Verophasmatodea</taxon>
        <taxon>Anareolatae</taxon>
        <taxon>Phasmatidae</taxon>
        <taxon>Eurycanthinae</taxon>
        <taxon>Dryococelus</taxon>
    </lineage>
</organism>
<protein>
    <submittedName>
        <fullName evidence="2">Uncharacterized protein</fullName>
    </submittedName>
</protein>
<reference evidence="2 3" key="1">
    <citation type="submission" date="2023-02" db="EMBL/GenBank/DDBJ databases">
        <title>LHISI_Scaffold_Assembly.</title>
        <authorList>
            <person name="Stuart O.P."/>
            <person name="Cleave R."/>
            <person name="Magrath M.J.L."/>
            <person name="Mikheyev A.S."/>
        </authorList>
    </citation>
    <scope>NUCLEOTIDE SEQUENCE [LARGE SCALE GENOMIC DNA]</scope>
    <source>
        <strain evidence="2">Daus_M_001</strain>
        <tissue evidence="2">Leg muscle</tissue>
    </source>
</reference>
<gene>
    <name evidence="2" type="ORF">PR048_005354</name>
</gene>
<evidence type="ECO:0000256" key="1">
    <source>
        <dbReference type="SAM" id="MobiDB-lite"/>
    </source>
</evidence>
<dbReference type="EMBL" id="JARBHB010000002">
    <property type="protein sequence ID" value="KAJ8892773.1"/>
    <property type="molecule type" value="Genomic_DNA"/>
</dbReference>